<feature type="domain" description="Carboxylesterase type B" evidence="3">
    <location>
        <begin position="75"/>
        <end position="249"/>
    </location>
</feature>
<dbReference type="EMBL" id="BGZK01005649">
    <property type="protein sequence ID" value="GBP14933.1"/>
    <property type="molecule type" value="Genomic_DNA"/>
</dbReference>
<evidence type="ECO:0000256" key="2">
    <source>
        <dbReference type="ARBA" id="ARBA00023180"/>
    </source>
</evidence>
<comment type="caution">
    <text evidence="4">The sequence shown here is derived from an EMBL/GenBank/DDBJ whole genome shotgun (WGS) entry which is preliminary data.</text>
</comment>
<dbReference type="SUPFAM" id="SSF53474">
    <property type="entry name" value="alpha/beta-Hydrolases"/>
    <property type="match status" value="1"/>
</dbReference>
<dbReference type="STRING" id="151549.A0A4C1TKA3"/>
<dbReference type="Gene3D" id="3.40.50.1820">
    <property type="entry name" value="alpha/beta hydrolase"/>
    <property type="match status" value="1"/>
</dbReference>
<dbReference type="Proteomes" id="UP000299102">
    <property type="component" value="Unassembled WGS sequence"/>
</dbReference>
<keyword evidence="5" id="KW-1185">Reference proteome</keyword>
<feature type="non-terminal residue" evidence="4">
    <location>
        <position position="1"/>
    </location>
</feature>
<keyword evidence="2" id="KW-0325">Glycoprotein</keyword>
<dbReference type="OrthoDB" id="6923162at2759"/>
<evidence type="ECO:0000313" key="5">
    <source>
        <dbReference type="Proteomes" id="UP000299102"/>
    </source>
</evidence>
<reference evidence="4 5" key="1">
    <citation type="journal article" date="2019" name="Commun. Biol.">
        <title>The bagworm genome reveals a unique fibroin gene that provides high tensile strength.</title>
        <authorList>
            <person name="Kono N."/>
            <person name="Nakamura H."/>
            <person name="Ohtoshi R."/>
            <person name="Tomita M."/>
            <person name="Numata K."/>
            <person name="Arakawa K."/>
        </authorList>
    </citation>
    <scope>NUCLEOTIDE SEQUENCE [LARGE SCALE GENOMIC DNA]</scope>
</reference>
<comment type="similarity">
    <text evidence="1">Belongs to the type-B carboxylesterase/lipase family.</text>
</comment>
<sequence length="264" mass="29363">NNPNAGHTPFPGILAGWREDLQGKQRRDSLTLERDVFVTTNYGQVQGFKVYMYDNPDPKSFYRPYHSTVDRVMDYTGLAIAVDFGPACPQPVRYTGATKGIMDMDGLFVFEYIFAKYRCWLGSKVSSHGLYTWGEFVRGASNLFQGHILASFYGVVVVTLNYRLGALGFLSTGDENSPGNYGILDQSMALKWIYDNIEFFNGDRESITLFGPDAGAASAGLLMVAPQTRNIVKRVIAQGSALADWALIKIYIVPKTPVAYWVDC</sequence>
<evidence type="ECO:0000313" key="4">
    <source>
        <dbReference type="EMBL" id="GBP14933.1"/>
    </source>
</evidence>
<name>A0A4C1TKA3_EUMVA</name>
<evidence type="ECO:0000256" key="1">
    <source>
        <dbReference type="ARBA" id="ARBA00005964"/>
    </source>
</evidence>
<organism evidence="4 5">
    <name type="scientific">Eumeta variegata</name>
    <name type="common">Bagworm moth</name>
    <name type="synonym">Eumeta japonica</name>
    <dbReference type="NCBI Taxonomy" id="151549"/>
    <lineage>
        <taxon>Eukaryota</taxon>
        <taxon>Metazoa</taxon>
        <taxon>Ecdysozoa</taxon>
        <taxon>Arthropoda</taxon>
        <taxon>Hexapoda</taxon>
        <taxon>Insecta</taxon>
        <taxon>Pterygota</taxon>
        <taxon>Neoptera</taxon>
        <taxon>Endopterygota</taxon>
        <taxon>Lepidoptera</taxon>
        <taxon>Glossata</taxon>
        <taxon>Ditrysia</taxon>
        <taxon>Tineoidea</taxon>
        <taxon>Psychidae</taxon>
        <taxon>Oiketicinae</taxon>
        <taxon>Eumeta</taxon>
    </lineage>
</organism>
<gene>
    <name evidence="4" type="primary">NLGN4Y</name>
    <name evidence="4" type="ORF">EVAR_101714_1</name>
</gene>
<dbReference type="InterPro" id="IPR002018">
    <property type="entry name" value="CarbesteraseB"/>
</dbReference>
<protein>
    <submittedName>
        <fullName evidence="4">Neuroligin-4, Y-linked</fullName>
    </submittedName>
</protein>
<dbReference type="InterPro" id="IPR051093">
    <property type="entry name" value="Neuroligin/BSAL"/>
</dbReference>
<dbReference type="PANTHER" id="PTHR43903">
    <property type="entry name" value="NEUROLIGIN"/>
    <property type="match status" value="1"/>
</dbReference>
<proteinExistence type="inferred from homology"/>
<dbReference type="Pfam" id="PF00135">
    <property type="entry name" value="COesterase"/>
    <property type="match status" value="1"/>
</dbReference>
<dbReference type="AlphaFoldDB" id="A0A4C1TKA3"/>
<accession>A0A4C1TKA3</accession>
<evidence type="ECO:0000259" key="3">
    <source>
        <dbReference type="Pfam" id="PF00135"/>
    </source>
</evidence>
<dbReference type="InterPro" id="IPR029058">
    <property type="entry name" value="AB_hydrolase_fold"/>
</dbReference>